<dbReference type="OrthoDB" id="2534759at2759"/>
<evidence type="ECO:0000313" key="3">
    <source>
        <dbReference type="Proteomes" id="UP000078561"/>
    </source>
</evidence>
<feature type="compositionally biased region" description="Polar residues" evidence="1">
    <location>
        <begin position="8"/>
        <end position="29"/>
    </location>
</feature>
<dbReference type="EMBL" id="LT555008">
    <property type="protein sequence ID" value="SAM09421.1"/>
    <property type="molecule type" value="Genomic_DNA"/>
</dbReference>
<gene>
    <name evidence="2" type="primary">ABSGL_15097.1 scaffold 15162</name>
</gene>
<feature type="region of interest" description="Disordered" evidence="1">
    <location>
        <begin position="196"/>
        <end position="229"/>
    </location>
</feature>
<dbReference type="Gene3D" id="1.10.418.10">
    <property type="entry name" value="Calponin-like domain"/>
    <property type="match status" value="1"/>
</dbReference>
<feature type="compositionally biased region" description="Basic and acidic residues" evidence="1">
    <location>
        <begin position="305"/>
        <end position="327"/>
    </location>
</feature>
<feature type="region of interest" description="Disordered" evidence="1">
    <location>
        <begin position="590"/>
        <end position="615"/>
    </location>
</feature>
<accession>A0A163MWC8</accession>
<dbReference type="STRING" id="4829.A0A163MWC8"/>
<dbReference type="OMA" id="FFSAACK"/>
<dbReference type="PANTHER" id="PTHR38702:SF1">
    <property type="entry name" value="CALPONIN-HOMOLOGY (CH) DOMAIN-CONTAINING PROTEIN"/>
    <property type="match status" value="1"/>
</dbReference>
<feature type="compositionally biased region" description="Acidic residues" evidence="1">
    <location>
        <begin position="136"/>
        <end position="148"/>
    </location>
</feature>
<reference evidence="2" key="1">
    <citation type="submission" date="2016-04" db="EMBL/GenBank/DDBJ databases">
        <authorList>
            <person name="Evans L.H."/>
            <person name="Alamgir A."/>
            <person name="Owens N."/>
            <person name="Weber N.D."/>
            <person name="Virtaneva K."/>
            <person name="Barbian K."/>
            <person name="Babar A."/>
            <person name="Rosenke K."/>
        </authorList>
    </citation>
    <scope>NUCLEOTIDE SEQUENCE [LARGE SCALE GENOMIC DNA]</scope>
    <source>
        <strain evidence="2">CBS 101.48</strain>
    </source>
</reference>
<feature type="compositionally biased region" description="Low complexity" evidence="1">
    <location>
        <begin position="212"/>
        <end position="229"/>
    </location>
</feature>
<feature type="region of interest" description="Disordered" evidence="1">
    <location>
        <begin position="287"/>
        <end position="331"/>
    </location>
</feature>
<evidence type="ECO:0000256" key="1">
    <source>
        <dbReference type="SAM" id="MobiDB-lite"/>
    </source>
</evidence>
<dbReference type="InParanoid" id="A0A163MWC8"/>
<dbReference type="Proteomes" id="UP000078561">
    <property type="component" value="Unassembled WGS sequence"/>
</dbReference>
<proteinExistence type="predicted"/>
<dbReference type="AlphaFoldDB" id="A0A163MWC8"/>
<dbReference type="SUPFAM" id="SSF47576">
    <property type="entry name" value="Calponin-homology domain, CH-domain"/>
    <property type="match status" value="1"/>
</dbReference>
<protein>
    <recommendedName>
        <fullName evidence="4">Calponin-homology (CH) domain-containing protein</fullName>
    </recommendedName>
</protein>
<keyword evidence="3" id="KW-1185">Reference proteome</keyword>
<evidence type="ECO:0000313" key="2">
    <source>
        <dbReference type="EMBL" id="SAM09421.1"/>
    </source>
</evidence>
<feature type="compositionally biased region" description="Low complexity" evidence="1">
    <location>
        <begin position="402"/>
        <end position="417"/>
    </location>
</feature>
<evidence type="ECO:0008006" key="4">
    <source>
        <dbReference type="Google" id="ProtNLM"/>
    </source>
</evidence>
<feature type="region of interest" description="Disordered" evidence="1">
    <location>
        <begin position="136"/>
        <end position="157"/>
    </location>
</feature>
<organism evidence="2">
    <name type="scientific">Absidia glauca</name>
    <name type="common">Pin mould</name>
    <dbReference type="NCBI Taxonomy" id="4829"/>
    <lineage>
        <taxon>Eukaryota</taxon>
        <taxon>Fungi</taxon>
        <taxon>Fungi incertae sedis</taxon>
        <taxon>Mucoromycota</taxon>
        <taxon>Mucoromycotina</taxon>
        <taxon>Mucoromycetes</taxon>
        <taxon>Mucorales</taxon>
        <taxon>Cunninghamellaceae</taxon>
        <taxon>Absidia</taxon>
    </lineage>
</organism>
<sequence>MSYHPFDTPSSIDSANENIDASSPLTISRGSFDATEPLSPLNEEPFHQPQTLEQQQSSRPQSPSPDTIIRATSPLGRRYLKPVNGIQIKGFARSAQRRSSVVTLGSIERLQHFYAKRDLAVNKVGQLGFKVVEEHEPEEGNDDDDDLPMEQAAPPPQWKNLDVETDLDVLLQLCFQDIQQTLTTWAMVTGPRMSLSDHSMDSDTSDANHGRSAAAAATATTTTTKASSSSSFQILPLLQSVTKMLNSVKTYTMHRHDLSDYALTQLRHASLALLTDIKELERRCRLDEDEEPEQHSNVTSGRSTPCDDTKQQQQHLDQHLEDHHSQNHSDGGYIYRASDFHHLDKERLTIKHYLSTVEKCALNPPHHRGGPRTSFTDEIKALMVQTGSGPPSPTDEDDDTDPFFGPTQSKSTSKSSTTSAWLERGSFMNDEIGRVHALLVDFCKGTASIPDPHEDKDAFWQFLADGHTLCQVYNSIVKQSRRPFGFINKIHEDTRRTYRAIENLRFFAAACKFRFDTVFDPFDPAMIARKTEDGLHMTLQETNDMTDWRAKELSPDNNDPIQCICSGALILSIVDSLAVALPKGPITGSLPVNTTTDPFGTTDQLSPSSIRSSLH</sequence>
<dbReference type="PANTHER" id="PTHR38702">
    <property type="entry name" value="CALPONIN-HOMOLOGY (CH) DOMAIN-CONTAINING PROTEIN"/>
    <property type="match status" value="1"/>
</dbReference>
<feature type="compositionally biased region" description="Low complexity" evidence="1">
    <location>
        <begin position="54"/>
        <end position="65"/>
    </location>
</feature>
<feature type="region of interest" description="Disordered" evidence="1">
    <location>
        <begin position="1"/>
        <end position="74"/>
    </location>
</feature>
<name>A0A163MWC8_ABSGL</name>
<feature type="region of interest" description="Disordered" evidence="1">
    <location>
        <begin position="384"/>
        <end position="417"/>
    </location>
</feature>
<dbReference type="CDD" id="cd00014">
    <property type="entry name" value="CH_SF"/>
    <property type="match status" value="1"/>
</dbReference>
<dbReference type="InterPro" id="IPR036872">
    <property type="entry name" value="CH_dom_sf"/>
</dbReference>
<feature type="compositionally biased region" description="Basic and acidic residues" evidence="1">
    <location>
        <begin position="198"/>
        <end position="209"/>
    </location>
</feature>